<dbReference type="InterPro" id="IPR051545">
    <property type="entry name" value="NAD(P)H_dehydrogenase_qn"/>
</dbReference>
<dbReference type="GO" id="GO:0003955">
    <property type="term" value="F:NAD(P)H dehydrogenase (quinone) activity"/>
    <property type="evidence" value="ECO:0007669"/>
    <property type="project" value="TreeGrafter"/>
</dbReference>
<dbReference type="Proteomes" id="UP000012081">
    <property type="component" value="Unassembled WGS sequence"/>
</dbReference>
<dbReference type="STRING" id="1300222.I532_07870"/>
<dbReference type="PANTHER" id="PTHR10204">
    <property type="entry name" value="NAD P H OXIDOREDUCTASE-RELATED"/>
    <property type="match status" value="1"/>
</dbReference>
<accession>M8E3Q1</accession>
<evidence type="ECO:0000256" key="2">
    <source>
        <dbReference type="ARBA" id="ARBA00023002"/>
    </source>
</evidence>
<dbReference type="SUPFAM" id="SSF52218">
    <property type="entry name" value="Flavoproteins"/>
    <property type="match status" value="1"/>
</dbReference>
<name>M8E3Q1_9BACL</name>
<dbReference type="PATRIC" id="fig|1300222.3.peg.1620"/>
<sequence>MALKAYIVFAHEGHTSFCHEILERTKQTLDREGISYTVRDLYQQDFQPVFRGEDMHRVEEGHVSADIAEEQQQITDADLLVMIFPVWWWSPPAIMKGYFDRVFTNGFAFRYEEKGPVGLLNGKQALVMTTTRESEHDMRASGMDEVMKKQMADGTLSMMGYKTLYHNFAAVPYVSEAARRAMLDEVEHLLKNTLQPVEV</sequence>
<comment type="similarity">
    <text evidence="1">Belongs to the NAD(P)H dehydrogenase (quinone) family.</text>
</comment>
<dbReference type="Gene3D" id="3.40.50.360">
    <property type="match status" value="1"/>
</dbReference>
<evidence type="ECO:0000313" key="4">
    <source>
        <dbReference type="EMBL" id="EMT53916.1"/>
    </source>
</evidence>
<feature type="domain" description="Flavodoxin-like fold" evidence="3">
    <location>
        <begin position="4"/>
        <end position="187"/>
    </location>
</feature>
<dbReference type="PANTHER" id="PTHR10204:SF34">
    <property type="entry name" value="NAD(P)H DEHYDROGENASE [QUINONE] 1 ISOFORM 1"/>
    <property type="match status" value="1"/>
</dbReference>
<dbReference type="RefSeq" id="WP_003387470.1">
    <property type="nucleotide sequence ID" value="NZ_APBN01000002.1"/>
</dbReference>
<evidence type="ECO:0000256" key="1">
    <source>
        <dbReference type="ARBA" id="ARBA00006252"/>
    </source>
</evidence>
<proteinExistence type="inferred from homology"/>
<reference evidence="4 5" key="1">
    <citation type="submission" date="2013-03" db="EMBL/GenBank/DDBJ databases">
        <title>Assembly of a new bacterial strain Brevibacillus borstelensis AK1.</title>
        <authorList>
            <person name="Rajan I."/>
            <person name="PoliReddy D."/>
            <person name="Sugumar T."/>
            <person name="Rathinam K."/>
            <person name="Alqarawi S."/>
            <person name="Khalil A.B."/>
            <person name="Sivakumar N."/>
        </authorList>
    </citation>
    <scope>NUCLEOTIDE SEQUENCE [LARGE SCALE GENOMIC DNA]</scope>
    <source>
        <strain evidence="4 5">AK1</strain>
    </source>
</reference>
<evidence type="ECO:0000313" key="5">
    <source>
        <dbReference type="Proteomes" id="UP000012081"/>
    </source>
</evidence>
<organism evidence="4 5">
    <name type="scientific">Brevibacillus borstelensis AK1</name>
    <dbReference type="NCBI Taxonomy" id="1300222"/>
    <lineage>
        <taxon>Bacteria</taxon>
        <taxon>Bacillati</taxon>
        <taxon>Bacillota</taxon>
        <taxon>Bacilli</taxon>
        <taxon>Bacillales</taxon>
        <taxon>Paenibacillaceae</taxon>
        <taxon>Brevibacillus</taxon>
    </lineage>
</organism>
<dbReference type="Pfam" id="PF02525">
    <property type="entry name" value="Flavodoxin_2"/>
    <property type="match status" value="1"/>
</dbReference>
<keyword evidence="5" id="KW-1185">Reference proteome</keyword>
<keyword evidence="2" id="KW-0560">Oxidoreductase</keyword>
<dbReference type="EMBL" id="APBN01000002">
    <property type="protein sequence ID" value="EMT53916.1"/>
    <property type="molecule type" value="Genomic_DNA"/>
</dbReference>
<comment type="caution">
    <text evidence="4">The sequence shown here is derived from an EMBL/GenBank/DDBJ whole genome shotgun (WGS) entry which is preliminary data.</text>
</comment>
<evidence type="ECO:0000259" key="3">
    <source>
        <dbReference type="Pfam" id="PF02525"/>
    </source>
</evidence>
<dbReference type="AlphaFoldDB" id="M8E3Q1"/>
<dbReference type="InterPro" id="IPR003680">
    <property type="entry name" value="Flavodoxin_fold"/>
</dbReference>
<protein>
    <submittedName>
        <fullName evidence="4">NAD(P)H dehydrogenase (Quinone)</fullName>
    </submittedName>
</protein>
<dbReference type="GO" id="GO:0005829">
    <property type="term" value="C:cytosol"/>
    <property type="evidence" value="ECO:0007669"/>
    <property type="project" value="TreeGrafter"/>
</dbReference>
<gene>
    <name evidence="4" type="ORF">I532_07870</name>
</gene>
<dbReference type="InterPro" id="IPR029039">
    <property type="entry name" value="Flavoprotein-like_sf"/>
</dbReference>